<sequence length="331" mass="37119">MRFKFGNTLTTTVTLDISNSRQMCQHVYKSCKYSNQLLPASSCTTDNPSLFYDQCSFGIKSPNAFNVDGKFELQSTWICGQNGIIKTSYKYSAGCPDGFLQTKHLNANKGCERLIANFLFGKCDLSRDNAKFQNPTLPKLLQDTFPYVCNNGQDNSNKLVVVIGCLRYQTTFANALTPDKTCVASKSHFFRKCDFHVAENYRWVNPQNKLLSLITSDCDDDGKRSPEKVLLVKGCPKPTSVTPTRYSLDHKCTTTNSLYFESCLAIAMPRWLFTVNSSFQDEVCIGCDNGKSNVTRLDLIPCNLFLNISLSASKVCFKSRSCATKRSLHKI</sequence>
<proteinExistence type="predicted"/>
<dbReference type="Proteomes" id="UP001439008">
    <property type="component" value="Unassembled WGS sequence"/>
</dbReference>
<protein>
    <submittedName>
        <fullName evidence="1">Uncharacterized protein</fullName>
    </submittedName>
</protein>
<gene>
    <name evidence="1" type="ORF">MHBO_003005</name>
</gene>
<reference evidence="1 2" key="1">
    <citation type="journal article" date="2024" name="BMC Biol.">
        <title>Comparative genomics of Ascetosporea gives new insight into the evolutionary basis for animal parasitism in Rhizaria.</title>
        <authorList>
            <person name="Hiltunen Thoren M."/>
            <person name="Onut-Brannstrom I."/>
            <person name="Alfjorden A."/>
            <person name="Peckova H."/>
            <person name="Swords F."/>
            <person name="Hooper C."/>
            <person name="Holzer A.S."/>
            <person name="Bass D."/>
            <person name="Burki F."/>
        </authorList>
    </citation>
    <scope>NUCLEOTIDE SEQUENCE [LARGE SCALE GENOMIC DNA]</scope>
    <source>
        <strain evidence="1">20-A016</strain>
    </source>
</reference>
<accession>A0ABV2AP70</accession>
<evidence type="ECO:0000313" key="2">
    <source>
        <dbReference type="Proteomes" id="UP001439008"/>
    </source>
</evidence>
<comment type="caution">
    <text evidence="1">The sequence shown here is derived from an EMBL/GenBank/DDBJ whole genome shotgun (WGS) entry which is preliminary data.</text>
</comment>
<keyword evidence="2" id="KW-1185">Reference proteome</keyword>
<organism evidence="1 2">
    <name type="scientific">Bonamia ostreae</name>
    <dbReference type="NCBI Taxonomy" id="126728"/>
    <lineage>
        <taxon>Eukaryota</taxon>
        <taxon>Sar</taxon>
        <taxon>Rhizaria</taxon>
        <taxon>Endomyxa</taxon>
        <taxon>Ascetosporea</taxon>
        <taxon>Haplosporida</taxon>
        <taxon>Bonamia</taxon>
    </lineage>
</organism>
<dbReference type="EMBL" id="JBDODL010001384">
    <property type="protein sequence ID" value="MES1921475.1"/>
    <property type="molecule type" value="Genomic_DNA"/>
</dbReference>
<name>A0ABV2AP70_9EUKA</name>
<evidence type="ECO:0000313" key="1">
    <source>
        <dbReference type="EMBL" id="MES1921475.1"/>
    </source>
</evidence>